<dbReference type="InterPro" id="IPR050951">
    <property type="entry name" value="Retrovirus_Pol_polyprotein"/>
</dbReference>
<organism evidence="3">
    <name type="scientific">Strongyloides ratti</name>
    <name type="common">Parasitic roundworm</name>
    <dbReference type="NCBI Taxonomy" id="34506"/>
    <lineage>
        <taxon>Eukaryota</taxon>
        <taxon>Metazoa</taxon>
        <taxon>Ecdysozoa</taxon>
        <taxon>Nematoda</taxon>
        <taxon>Chromadorea</taxon>
        <taxon>Rhabditida</taxon>
        <taxon>Tylenchina</taxon>
        <taxon>Panagrolaimomorpha</taxon>
        <taxon>Strongyloidoidea</taxon>
        <taxon>Strongyloididae</taxon>
        <taxon>Strongyloides</taxon>
    </lineage>
</organism>
<dbReference type="CTD" id="36374046"/>
<dbReference type="AlphaFoldDB" id="A0A090L0M8"/>
<evidence type="ECO:0000313" key="6">
    <source>
        <dbReference type="WormBase" id="SRAE_0000079100"/>
    </source>
</evidence>
<dbReference type="Pfam" id="PF00665">
    <property type="entry name" value="rve"/>
    <property type="match status" value="1"/>
</dbReference>
<dbReference type="GeneID" id="36374046"/>
<dbReference type="InterPro" id="IPR041588">
    <property type="entry name" value="Integrase_H2C2"/>
</dbReference>
<name>A0A090L0M8_STRRB</name>
<proteinExistence type="predicted"/>
<accession>A0A090L0M8</accession>
<evidence type="ECO:0000313" key="4">
    <source>
        <dbReference type="Proteomes" id="UP000035682"/>
    </source>
</evidence>
<dbReference type="Gene3D" id="3.30.420.10">
    <property type="entry name" value="Ribonuclease H-like superfamily/Ribonuclease H"/>
    <property type="match status" value="1"/>
</dbReference>
<protein>
    <recommendedName>
        <fullName evidence="1">RNA-directed DNA polymerase</fullName>
        <ecNumber evidence="1">2.7.7.49</ecNumber>
    </recommendedName>
</protein>
<sequence>MLGGHFGWKKVNKQLLQVLFWDNIEHNYKKLCRECFICQTQKTLPYQLIKNTIQTPLIGNIPLGKIYMDLFQPGRKISTGNVAALVAVDSLTRFVMVELVGNLSAKEVINSMLENIIFKYGVPKKVITDRGTCFSSEEFEKFVKSLNISHHLNTANHHQSNGIVERMNRTFNEAIRIYKDQEWDKTILTSVFCYNNTIHPKTGLSPSYLMFGRNGNLQLTSSNILSWYNIHHEAWKENQNKEDFNLTLKEKDWVLKKRIVDKRGKKSLWNGPYQVMKLDGHQRVLIKKGRQEIWIHASQLKKYEKENENILEEKKEGCRDALCI</sequence>
<dbReference type="EMBL" id="LN609454">
    <property type="protein sequence ID" value="CEF61677.1"/>
    <property type="molecule type" value="Genomic_DNA"/>
</dbReference>
<dbReference type="WormBase" id="SRAE_0000079100">
    <property type="protein sequence ID" value="SRP05694"/>
    <property type="gene ID" value="WBGene00256550"/>
</dbReference>
<dbReference type="Proteomes" id="UP000035682">
    <property type="component" value="Unplaced"/>
</dbReference>
<dbReference type="InterPro" id="IPR036397">
    <property type="entry name" value="RNaseH_sf"/>
</dbReference>
<feature type="domain" description="Integrase catalytic" evidence="2">
    <location>
        <begin position="58"/>
        <end position="214"/>
    </location>
</feature>
<dbReference type="WBParaSite" id="SRAE_0000079100.1">
    <property type="protein sequence ID" value="SRAE_0000079100.1"/>
    <property type="gene ID" value="WBGene00256550"/>
</dbReference>
<reference evidence="3" key="1">
    <citation type="submission" date="2014-09" db="EMBL/GenBank/DDBJ databases">
        <authorList>
            <person name="Aslett A.Martin."/>
        </authorList>
    </citation>
    <scope>NUCLEOTIDE SEQUENCE</scope>
    <source>
        <strain evidence="3">ED321 Heterogonic</strain>
    </source>
</reference>
<dbReference type="RefSeq" id="XP_024500884.1">
    <property type="nucleotide sequence ID" value="XM_024646736.1"/>
</dbReference>
<dbReference type="GO" id="GO:0015074">
    <property type="term" value="P:DNA integration"/>
    <property type="evidence" value="ECO:0007669"/>
    <property type="project" value="InterPro"/>
</dbReference>
<dbReference type="InterPro" id="IPR001584">
    <property type="entry name" value="Integrase_cat-core"/>
</dbReference>
<dbReference type="GO" id="GO:0003676">
    <property type="term" value="F:nucleic acid binding"/>
    <property type="evidence" value="ECO:0007669"/>
    <property type="project" value="InterPro"/>
</dbReference>
<reference evidence="4" key="2">
    <citation type="submission" date="2014-09" db="EMBL/GenBank/DDBJ databases">
        <authorList>
            <person name="Martin A.A."/>
        </authorList>
    </citation>
    <scope>NUCLEOTIDE SEQUENCE</scope>
    <source>
        <strain evidence="4">ED321</strain>
    </source>
</reference>
<dbReference type="PANTHER" id="PTHR37984:SF5">
    <property type="entry name" value="PROTEIN NYNRIN-LIKE"/>
    <property type="match status" value="1"/>
</dbReference>
<gene>
    <name evidence="3 5 6" type="ORF">SRAE_0000079100</name>
</gene>
<evidence type="ECO:0000313" key="3">
    <source>
        <dbReference type="EMBL" id="CEF61677.1"/>
    </source>
</evidence>
<dbReference type="PANTHER" id="PTHR37984">
    <property type="entry name" value="PROTEIN CBG26694"/>
    <property type="match status" value="1"/>
</dbReference>
<dbReference type="GO" id="GO:0003964">
    <property type="term" value="F:RNA-directed DNA polymerase activity"/>
    <property type="evidence" value="ECO:0007669"/>
    <property type="project" value="UniProtKB-EC"/>
</dbReference>
<evidence type="ECO:0000256" key="1">
    <source>
        <dbReference type="ARBA" id="ARBA00012493"/>
    </source>
</evidence>
<evidence type="ECO:0000313" key="5">
    <source>
        <dbReference type="WBParaSite" id="SRAE_0000079100.1"/>
    </source>
</evidence>
<dbReference type="PROSITE" id="PS50994">
    <property type="entry name" value="INTEGRASE"/>
    <property type="match status" value="1"/>
</dbReference>
<keyword evidence="4" id="KW-1185">Reference proteome</keyword>
<reference evidence="5" key="3">
    <citation type="submission" date="2020-12" db="UniProtKB">
        <authorList>
            <consortium name="WormBaseParasite"/>
        </authorList>
    </citation>
    <scope>IDENTIFICATION</scope>
</reference>
<evidence type="ECO:0000259" key="2">
    <source>
        <dbReference type="PROSITE" id="PS50994"/>
    </source>
</evidence>
<dbReference type="OMA" id="NDSERNW"/>
<dbReference type="Pfam" id="PF17921">
    <property type="entry name" value="Integrase_H2C2"/>
    <property type="match status" value="1"/>
</dbReference>
<dbReference type="InterPro" id="IPR012337">
    <property type="entry name" value="RNaseH-like_sf"/>
</dbReference>
<dbReference type="OrthoDB" id="5832112at2759"/>
<dbReference type="EC" id="2.7.7.49" evidence="1"/>
<dbReference type="SUPFAM" id="SSF53098">
    <property type="entry name" value="Ribonuclease H-like"/>
    <property type="match status" value="1"/>
</dbReference>